<proteinExistence type="predicted"/>
<accession>A0A9D4QEQ6</accession>
<feature type="region of interest" description="Disordered" evidence="1">
    <location>
        <begin position="53"/>
        <end position="81"/>
    </location>
</feature>
<protein>
    <recommendedName>
        <fullName evidence="4">DDE-1 domain-containing protein</fullName>
    </recommendedName>
</protein>
<dbReference type="Proteomes" id="UP000821837">
    <property type="component" value="Chromosome 10"/>
</dbReference>
<feature type="compositionally biased region" description="Acidic residues" evidence="1">
    <location>
        <begin position="62"/>
        <end position="81"/>
    </location>
</feature>
<reference evidence="2" key="1">
    <citation type="journal article" date="2020" name="Cell">
        <title>Large-Scale Comparative Analyses of Tick Genomes Elucidate Their Genetic Diversity and Vector Capacities.</title>
        <authorList>
            <consortium name="Tick Genome and Microbiome Consortium (TIGMIC)"/>
            <person name="Jia N."/>
            <person name="Wang J."/>
            <person name="Shi W."/>
            <person name="Du L."/>
            <person name="Sun Y."/>
            <person name="Zhan W."/>
            <person name="Jiang J.F."/>
            <person name="Wang Q."/>
            <person name="Zhang B."/>
            <person name="Ji P."/>
            <person name="Bell-Sakyi L."/>
            <person name="Cui X.M."/>
            <person name="Yuan T.T."/>
            <person name="Jiang B.G."/>
            <person name="Yang W.F."/>
            <person name="Lam T.T."/>
            <person name="Chang Q.C."/>
            <person name="Ding S.J."/>
            <person name="Wang X.J."/>
            <person name="Zhu J.G."/>
            <person name="Ruan X.D."/>
            <person name="Zhao L."/>
            <person name="Wei J.T."/>
            <person name="Ye R.Z."/>
            <person name="Que T.C."/>
            <person name="Du C.H."/>
            <person name="Zhou Y.H."/>
            <person name="Cheng J.X."/>
            <person name="Dai P.F."/>
            <person name="Guo W.B."/>
            <person name="Han X.H."/>
            <person name="Huang E.J."/>
            <person name="Li L.F."/>
            <person name="Wei W."/>
            <person name="Gao Y.C."/>
            <person name="Liu J.Z."/>
            <person name="Shao H.Z."/>
            <person name="Wang X."/>
            <person name="Wang C.C."/>
            <person name="Yang T.C."/>
            <person name="Huo Q.B."/>
            <person name="Li W."/>
            <person name="Chen H.Y."/>
            <person name="Chen S.E."/>
            <person name="Zhou L.G."/>
            <person name="Ni X.B."/>
            <person name="Tian J.H."/>
            <person name="Sheng Y."/>
            <person name="Liu T."/>
            <person name="Pan Y.S."/>
            <person name="Xia L.Y."/>
            <person name="Li J."/>
            <person name="Zhao F."/>
            <person name="Cao W.C."/>
        </authorList>
    </citation>
    <scope>NUCLEOTIDE SEQUENCE</scope>
    <source>
        <strain evidence="2">Rsan-2018</strain>
    </source>
</reference>
<dbReference type="EMBL" id="JABSTV010001246">
    <property type="protein sequence ID" value="KAH7976440.1"/>
    <property type="molecule type" value="Genomic_DNA"/>
</dbReference>
<sequence length="81" mass="8794">MAGGHHEKTPTGRLKQASLQQVCAWILSAWRAVSFETVAKSFKVTGISNCTSGAEDERLWEDADAEASSSENEDSDSEMES</sequence>
<organism evidence="2 3">
    <name type="scientific">Rhipicephalus sanguineus</name>
    <name type="common">Brown dog tick</name>
    <name type="synonym">Ixodes sanguineus</name>
    <dbReference type="NCBI Taxonomy" id="34632"/>
    <lineage>
        <taxon>Eukaryota</taxon>
        <taxon>Metazoa</taxon>
        <taxon>Ecdysozoa</taxon>
        <taxon>Arthropoda</taxon>
        <taxon>Chelicerata</taxon>
        <taxon>Arachnida</taxon>
        <taxon>Acari</taxon>
        <taxon>Parasitiformes</taxon>
        <taxon>Ixodida</taxon>
        <taxon>Ixodoidea</taxon>
        <taxon>Ixodidae</taxon>
        <taxon>Rhipicephalinae</taxon>
        <taxon>Rhipicephalus</taxon>
        <taxon>Rhipicephalus</taxon>
    </lineage>
</organism>
<keyword evidence="3" id="KW-1185">Reference proteome</keyword>
<evidence type="ECO:0000313" key="2">
    <source>
        <dbReference type="EMBL" id="KAH7976440.1"/>
    </source>
</evidence>
<name>A0A9D4QEQ6_RHISA</name>
<gene>
    <name evidence="2" type="ORF">HPB52_014252</name>
</gene>
<evidence type="ECO:0000256" key="1">
    <source>
        <dbReference type="SAM" id="MobiDB-lite"/>
    </source>
</evidence>
<reference evidence="2" key="2">
    <citation type="submission" date="2021-09" db="EMBL/GenBank/DDBJ databases">
        <authorList>
            <person name="Jia N."/>
            <person name="Wang J."/>
            <person name="Shi W."/>
            <person name="Du L."/>
            <person name="Sun Y."/>
            <person name="Zhan W."/>
            <person name="Jiang J."/>
            <person name="Wang Q."/>
            <person name="Zhang B."/>
            <person name="Ji P."/>
            <person name="Sakyi L.B."/>
            <person name="Cui X."/>
            <person name="Yuan T."/>
            <person name="Jiang B."/>
            <person name="Yang W."/>
            <person name="Lam T.T.-Y."/>
            <person name="Chang Q."/>
            <person name="Ding S."/>
            <person name="Wang X."/>
            <person name="Zhu J."/>
            <person name="Ruan X."/>
            <person name="Zhao L."/>
            <person name="Wei J."/>
            <person name="Que T."/>
            <person name="Du C."/>
            <person name="Cheng J."/>
            <person name="Dai P."/>
            <person name="Han X."/>
            <person name="Huang E."/>
            <person name="Gao Y."/>
            <person name="Liu J."/>
            <person name="Shao H."/>
            <person name="Ye R."/>
            <person name="Li L."/>
            <person name="Wei W."/>
            <person name="Wang X."/>
            <person name="Wang C."/>
            <person name="Huo Q."/>
            <person name="Li W."/>
            <person name="Guo W."/>
            <person name="Chen H."/>
            <person name="Chen S."/>
            <person name="Zhou L."/>
            <person name="Zhou L."/>
            <person name="Ni X."/>
            <person name="Tian J."/>
            <person name="Zhou Y."/>
            <person name="Sheng Y."/>
            <person name="Liu T."/>
            <person name="Pan Y."/>
            <person name="Xia L."/>
            <person name="Li J."/>
            <person name="Zhao F."/>
            <person name="Cao W."/>
        </authorList>
    </citation>
    <scope>NUCLEOTIDE SEQUENCE</scope>
    <source>
        <strain evidence="2">Rsan-2018</strain>
        <tissue evidence="2">Larvae</tissue>
    </source>
</reference>
<evidence type="ECO:0008006" key="4">
    <source>
        <dbReference type="Google" id="ProtNLM"/>
    </source>
</evidence>
<comment type="caution">
    <text evidence="2">The sequence shown here is derived from an EMBL/GenBank/DDBJ whole genome shotgun (WGS) entry which is preliminary data.</text>
</comment>
<evidence type="ECO:0000313" key="3">
    <source>
        <dbReference type="Proteomes" id="UP000821837"/>
    </source>
</evidence>
<dbReference type="AlphaFoldDB" id="A0A9D4QEQ6"/>